<dbReference type="EMBL" id="QTJV01000042">
    <property type="protein sequence ID" value="RFM28408.1"/>
    <property type="molecule type" value="Genomic_DNA"/>
</dbReference>
<comment type="caution">
    <text evidence="1">The sequence shown here is derived from an EMBL/GenBank/DDBJ whole genome shotgun (WGS) entry which is preliminary data.</text>
</comment>
<protein>
    <submittedName>
        <fullName evidence="1">Uncharacterized protein</fullName>
    </submittedName>
</protein>
<dbReference type="AlphaFoldDB" id="A0A3E1NKU0"/>
<proteinExistence type="predicted"/>
<accession>A0A3E1NKU0</accession>
<evidence type="ECO:0000313" key="1">
    <source>
        <dbReference type="EMBL" id="RFM28408.1"/>
    </source>
</evidence>
<name>A0A3E1NKU0_9BACT</name>
<keyword evidence="2" id="KW-1185">Reference proteome</keyword>
<dbReference type="Proteomes" id="UP000261174">
    <property type="component" value="Unassembled WGS sequence"/>
</dbReference>
<reference evidence="1 2" key="1">
    <citation type="submission" date="2018-08" db="EMBL/GenBank/DDBJ databases">
        <title>Chitinophaga sp. K20C18050901, a novel bacterium isolated from forest soil.</title>
        <authorList>
            <person name="Wang C."/>
        </authorList>
    </citation>
    <scope>NUCLEOTIDE SEQUENCE [LARGE SCALE GENOMIC DNA]</scope>
    <source>
        <strain evidence="1 2">K20C18050901</strain>
    </source>
</reference>
<evidence type="ECO:0000313" key="2">
    <source>
        <dbReference type="Proteomes" id="UP000261174"/>
    </source>
</evidence>
<organism evidence="1 2">
    <name type="scientific">Chitinophaga silvisoli</name>
    <dbReference type="NCBI Taxonomy" id="2291814"/>
    <lineage>
        <taxon>Bacteria</taxon>
        <taxon>Pseudomonadati</taxon>
        <taxon>Bacteroidota</taxon>
        <taxon>Chitinophagia</taxon>
        <taxon>Chitinophagales</taxon>
        <taxon>Chitinophagaceae</taxon>
        <taxon>Chitinophaga</taxon>
    </lineage>
</organism>
<sequence length="66" mass="7785">MDINPKQMSGITKTRLSTAYRYWEKACLFHNKPKGCGVTFGQFLDVYKKIDRDVLISRFREMHEGK</sequence>
<gene>
    <name evidence="1" type="ORF">DXN04_34170</name>
</gene>